<evidence type="ECO:0000256" key="1">
    <source>
        <dbReference type="SAM" id="MobiDB-lite"/>
    </source>
</evidence>
<comment type="caution">
    <text evidence="2">The sequence shown here is derived from an EMBL/GenBank/DDBJ whole genome shotgun (WGS) entry which is preliminary data.</text>
</comment>
<feature type="region of interest" description="Disordered" evidence="1">
    <location>
        <begin position="58"/>
        <end position="137"/>
    </location>
</feature>
<feature type="non-terminal residue" evidence="2">
    <location>
        <position position="1"/>
    </location>
</feature>
<name>A0A843UW72_COLES</name>
<organism evidence="2 3">
    <name type="scientific">Colocasia esculenta</name>
    <name type="common">Wild taro</name>
    <name type="synonym">Arum esculentum</name>
    <dbReference type="NCBI Taxonomy" id="4460"/>
    <lineage>
        <taxon>Eukaryota</taxon>
        <taxon>Viridiplantae</taxon>
        <taxon>Streptophyta</taxon>
        <taxon>Embryophyta</taxon>
        <taxon>Tracheophyta</taxon>
        <taxon>Spermatophyta</taxon>
        <taxon>Magnoliopsida</taxon>
        <taxon>Liliopsida</taxon>
        <taxon>Araceae</taxon>
        <taxon>Aroideae</taxon>
        <taxon>Colocasieae</taxon>
        <taxon>Colocasia</taxon>
    </lineage>
</organism>
<dbReference type="AlphaFoldDB" id="A0A843UW72"/>
<gene>
    <name evidence="2" type="ORF">Taro_017477</name>
</gene>
<reference evidence="2" key="1">
    <citation type="submission" date="2017-07" db="EMBL/GenBank/DDBJ databases">
        <title>Taro Niue Genome Assembly and Annotation.</title>
        <authorList>
            <person name="Atibalentja N."/>
            <person name="Keating K."/>
            <person name="Fields C.J."/>
        </authorList>
    </citation>
    <scope>NUCLEOTIDE SEQUENCE</scope>
    <source>
        <strain evidence="2">Niue_2</strain>
        <tissue evidence="2">Leaf</tissue>
    </source>
</reference>
<evidence type="ECO:0000313" key="2">
    <source>
        <dbReference type="EMBL" id="MQL84973.1"/>
    </source>
</evidence>
<keyword evidence="3" id="KW-1185">Reference proteome</keyword>
<accession>A0A843UW72</accession>
<feature type="compositionally biased region" description="Basic residues" evidence="1">
    <location>
        <begin position="75"/>
        <end position="86"/>
    </location>
</feature>
<evidence type="ECO:0000313" key="3">
    <source>
        <dbReference type="Proteomes" id="UP000652761"/>
    </source>
</evidence>
<proteinExistence type="predicted"/>
<protein>
    <submittedName>
        <fullName evidence="2">Uncharacterized protein</fullName>
    </submittedName>
</protein>
<dbReference type="EMBL" id="NMUH01000798">
    <property type="protein sequence ID" value="MQL84973.1"/>
    <property type="molecule type" value="Genomic_DNA"/>
</dbReference>
<sequence>LLRLPHPLQLLRRDPRENDSQDMVLFQVLSEATMSTRNLQPPSLPNNSAAALVIGVRAEKKRHRGVPGAGPGGSSRRRSRTRRGKGRGCGWAPWTLRRRRSRPTTGPPLECTAPELSSTSLPRSKPAGATAVGRPFE</sequence>
<dbReference type="Proteomes" id="UP000652761">
    <property type="component" value="Unassembled WGS sequence"/>
</dbReference>